<dbReference type="AlphaFoldDB" id="A0A7I4Y8C4"/>
<evidence type="ECO:0000313" key="3">
    <source>
        <dbReference type="WBParaSite" id="HCON_00058885-00001"/>
    </source>
</evidence>
<keyword evidence="2" id="KW-1185">Reference proteome</keyword>
<evidence type="ECO:0000256" key="1">
    <source>
        <dbReference type="SAM" id="SignalP"/>
    </source>
</evidence>
<sequence>MRTVILQLLFIAFVGRAQQKKGSKEHVDHETSIWQVSVNVTIREALCFSASTVSAFTVHLLALSYDNEFLSALTIHRRNFTYNKRTSSYTYKALLMYESHSGLATHDCFAKGHIDCAPRADAVLIRFESAPNDPWAVDHIEVTVKFLMEMRGKDWHIWYFEHDVLRPCWSWMDSRAVYQIGPRNGLHIEHNYKYFPKTYERIRDWV</sequence>
<feature type="chain" id="PRO_5029833082" evidence="1">
    <location>
        <begin position="20"/>
        <end position="206"/>
    </location>
</feature>
<dbReference type="WBParaSite" id="HCON_00058885-00001">
    <property type="protein sequence ID" value="HCON_00058885-00001"/>
    <property type="gene ID" value="HCON_00058885"/>
</dbReference>
<proteinExistence type="predicted"/>
<feature type="signal peptide" evidence="1">
    <location>
        <begin position="1"/>
        <end position="19"/>
    </location>
</feature>
<organism evidence="2 3">
    <name type="scientific">Haemonchus contortus</name>
    <name type="common">Barber pole worm</name>
    <dbReference type="NCBI Taxonomy" id="6289"/>
    <lineage>
        <taxon>Eukaryota</taxon>
        <taxon>Metazoa</taxon>
        <taxon>Ecdysozoa</taxon>
        <taxon>Nematoda</taxon>
        <taxon>Chromadorea</taxon>
        <taxon>Rhabditida</taxon>
        <taxon>Rhabditina</taxon>
        <taxon>Rhabditomorpha</taxon>
        <taxon>Strongyloidea</taxon>
        <taxon>Trichostrongylidae</taxon>
        <taxon>Haemonchus</taxon>
    </lineage>
</organism>
<dbReference type="OrthoDB" id="5838683at2759"/>
<name>A0A7I4Y8C4_HAECO</name>
<dbReference type="Proteomes" id="UP000025227">
    <property type="component" value="Unplaced"/>
</dbReference>
<accession>A0A7I4Y8C4</accession>
<keyword evidence="1" id="KW-0732">Signal</keyword>
<evidence type="ECO:0000313" key="2">
    <source>
        <dbReference type="Proteomes" id="UP000025227"/>
    </source>
</evidence>
<protein>
    <submittedName>
        <fullName evidence="3">PLAT domain-containing protein</fullName>
    </submittedName>
</protein>
<reference evidence="3" key="1">
    <citation type="submission" date="2020-12" db="UniProtKB">
        <authorList>
            <consortium name="WormBaseParasite"/>
        </authorList>
    </citation>
    <scope>IDENTIFICATION</scope>
    <source>
        <strain evidence="3">MHco3</strain>
    </source>
</reference>